<keyword evidence="1" id="KW-0378">Hydrolase</keyword>
<dbReference type="GO" id="GO:0016787">
    <property type="term" value="F:hydrolase activity"/>
    <property type="evidence" value="ECO:0007669"/>
    <property type="project" value="UniProtKB-KW"/>
</dbReference>
<dbReference type="SUPFAM" id="SSF56784">
    <property type="entry name" value="HAD-like"/>
    <property type="match status" value="1"/>
</dbReference>
<dbReference type="PANTHER" id="PTHR43434">
    <property type="entry name" value="PHOSPHOGLYCOLATE PHOSPHATASE"/>
    <property type="match status" value="1"/>
</dbReference>
<keyword evidence="2" id="KW-1185">Reference proteome</keyword>
<sequence>MTANGIIFDVDGTLWDSTDTVAEAWTDAIQHHTQLDMEINAEILKNVFGKTMREIANTLFPTLSDKEKMTILDICYEYENQLLKTKPGKLYDKVYETLKTLSKEHPLFIVSNCQCGYIELLLETTGITPFIQDTLCFGQTNTSKGQTILTLMKRNHLEKAVYVGDTQGDCDACKEAGIPFIYADYGFGEVKEAPVRIHAFSELLTLSPNFFR</sequence>
<dbReference type="SFLD" id="SFLDG01129">
    <property type="entry name" value="C1.5:_HAD__Beta-PGM__Phosphata"/>
    <property type="match status" value="1"/>
</dbReference>
<dbReference type="InterPro" id="IPR023198">
    <property type="entry name" value="PGP-like_dom2"/>
</dbReference>
<evidence type="ECO:0000313" key="1">
    <source>
        <dbReference type="EMBL" id="MCU6747587.1"/>
    </source>
</evidence>
<comment type="caution">
    <text evidence="1">The sequence shown here is derived from an EMBL/GenBank/DDBJ whole genome shotgun (WGS) entry which is preliminary data.</text>
</comment>
<protein>
    <submittedName>
        <fullName evidence="1">HAD family hydrolase</fullName>
    </submittedName>
</protein>
<dbReference type="Gene3D" id="1.10.150.240">
    <property type="entry name" value="Putative phosphatase, domain 2"/>
    <property type="match status" value="1"/>
</dbReference>
<dbReference type="SFLD" id="SFLDS00003">
    <property type="entry name" value="Haloacid_Dehalogenase"/>
    <property type="match status" value="1"/>
</dbReference>
<dbReference type="InterPro" id="IPR041492">
    <property type="entry name" value="HAD_2"/>
</dbReference>
<gene>
    <name evidence="1" type="ORF">OCV51_07945</name>
</gene>
<organism evidence="1 2">
    <name type="scientific">Faecalicatena acetigenes</name>
    <dbReference type="NCBI Taxonomy" id="2981790"/>
    <lineage>
        <taxon>Bacteria</taxon>
        <taxon>Bacillati</taxon>
        <taxon>Bacillota</taxon>
        <taxon>Clostridia</taxon>
        <taxon>Lachnospirales</taxon>
        <taxon>Lachnospiraceae</taxon>
        <taxon>Faecalicatena</taxon>
    </lineage>
</organism>
<dbReference type="InterPro" id="IPR050155">
    <property type="entry name" value="HAD-like_hydrolase_sf"/>
</dbReference>
<dbReference type="Proteomes" id="UP001652394">
    <property type="component" value="Unassembled WGS sequence"/>
</dbReference>
<accession>A0ABT2TBD3</accession>
<dbReference type="Pfam" id="PF13419">
    <property type="entry name" value="HAD_2"/>
    <property type="match status" value="1"/>
</dbReference>
<dbReference type="Gene3D" id="3.40.50.1000">
    <property type="entry name" value="HAD superfamily/HAD-like"/>
    <property type="match status" value="1"/>
</dbReference>
<dbReference type="InterPro" id="IPR023214">
    <property type="entry name" value="HAD_sf"/>
</dbReference>
<name>A0ABT2TBD3_9FIRM</name>
<reference evidence="1 2" key="1">
    <citation type="journal article" date="2021" name="ISME Commun">
        <title>Automated analysis of genomic sequences facilitates high-throughput and comprehensive description of bacteria.</title>
        <authorList>
            <person name="Hitch T.C.A."/>
        </authorList>
    </citation>
    <scope>NUCLEOTIDE SEQUENCE [LARGE SCALE GENOMIC DNA]</scope>
    <source>
        <strain evidence="1 2">H2_18</strain>
    </source>
</reference>
<dbReference type="PANTHER" id="PTHR43434:SF1">
    <property type="entry name" value="PHOSPHOGLYCOLATE PHOSPHATASE"/>
    <property type="match status" value="1"/>
</dbReference>
<proteinExistence type="predicted"/>
<evidence type="ECO:0000313" key="2">
    <source>
        <dbReference type="Proteomes" id="UP001652394"/>
    </source>
</evidence>
<dbReference type="EMBL" id="JAOQJX010000010">
    <property type="protein sequence ID" value="MCU6747587.1"/>
    <property type="molecule type" value="Genomic_DNA"/>
</dbReference>
<dbReference type="InterPro" id="IPR036412">
    <property type="entry name" value="HAD-like_sf"/>
</dbReference>
<dbReference type="RefSeq" id="WP_059069275.1">
    <property type="nucleotide sequence ID" value="NZ_JAOQJX010000010.1"/>
</dbReference>